<feature type="domain" description="HTH luxR-type" evidence="2">
    <location>
        <begin position="621"/>
        <end position="686"/>
    </location>
</feature>
<gene>
    <name evidence="3" type="ORF">F6A08_09790</name>
</gene>
<organism evidence="3 4">
    <name type="scientific">Microbacterium algeriense</name>
    <dbReference type="NCBI Taxonomy" id="2615184"/>
    <lineage>
        <taxon>Bacteria</taxon>
        <taxon>Bacillati</taxon>
        <taxon>Actinomycetota</taxon>
        <taxon>Actinomycetes</taxon>
        <taxon>Micrococcales</taxon>
        <taxon>Microbacteriaceae</taxon>
        <taxon>Microbacterium</taxon>
    </lineage>
</organism>
<dbReference type="Pfam" id="PF00196">
    <property type="entry name" value="GerE"/>
    <property type="match status" value="1"/>
</dbReference>
<comment type="caution">
    <text evidence="3">The sequence shown here is derived from an EMBL/GenBank/DDBJ whole genome shotgun (WGS) entry which is preliminary data.</text>
</comment>
<dbReference type="PRINTS" id="PR00038">
    <property type="entry name" value="HTHLUXR"/>
</dbReference>
<keyword evidence="1" id="KW-0238">DNA-binding</keyword>
<dbReference type="CDD" id="cd06170">
    <property type="entry name" value="LuxR_C_like"/>
    <property type="match status" value="1"/>
</dbReference>
<dbReference type="Proteomes" id="UP000478836">
    <property type="component" value="Unassembled WGS sequence"/>
</dbReference>
<evidence type="ECO:0000313" key="4">
    <source>
        <dbReference type="Proteomes" id="UP000478836"/>
    </source>
</evidence>
<dbReference type="PROSITE" id="PS00622">
    <property type="entry name" value="HTH_LUXR_1"/>
    <property type="match status" value="1"/>
</dbReference>
<dbReference type="PROSITE" id="PS50043">
    <property type="entry name" value="HTH_LUXR_2"/>
    <property type="match status" value="1"/>
</dbReference>
<dbReference type="GeneID" id="77476743"/>
<dbReference type="SUPFAM" id="SSF46894">
    <property type="entry name" value="C-terminal effector domain of the bipartite response regulators"/>
    <property type="match status" value="1"/>
</dbReference>
<dbReference type="SMART" id="SM00421">
    <property type="entry name" value="HTH_LUXR"/>
    <property type="match status" value="1"/>
</dbReference>
<name>A0ABQ6V5E4_9MICO</name>
<evidence type="ECO:0000256" key="1">
    <source>
        <dbReference type="ARBA" id="ARBA00023125"/>
    </source>
</evidence>
<keyword evidence="4" id="KW-1185">Reference proteome</keyword>
<reference evidence="4" key="1">
    <citation type="submission" date="2019-09" db="EMBL/GenBank/DDBJ databases">
        <title>Whole genome sequencing of Microbacterium maritypicum.</title>
        <authorList>
            <person name="Lenchi N."/>
        </authorList>
    </citation>
    <scope>NUCLEOTIDE SEQUENCE [LARGE SCALE GENOMIC DNA]</scope>
    <source>
        <strain evidence="4">G1</strain>
    </source>
</reference>
<dbReference type="InterPro" id="IPR036388">
    <property type="entry name" value="WH-like_DNA-bd_sf"/>
</dbReference>
<evidence type="ECO:0000259" key="2">
    <source>
        <dbReference type="PROSITE" id="PS50043"/>
    </source>
</evidence>
<dbReference type="InterPro" id="IPR039420">
    <property type="entry name" value="WalR-like"/>
</dbReference>
<dbReference type="PANTHER" id="PTHR43214">
    <property type="entry name" value="TWO-COMPONENT RESPONSE REGULATOR"/>
    <property type="match status" value="1"/>
</dbReference>
<dbReference type="InterPro" id="IPR000792">
    <property type="entry name" value="Tscrpt_reg_LuxR_C"/>
</dbReference>
<proteinExistence type="predicted"/>
<evidence type="ECO:0000313" key="3">
    <source>
        <dbReference type="EMBL" id="KAB1864396.1"/>
    </source>
</evidence>
<protein>
    <recommendedName>
        <fullName evidence="2">HTH luxR-type domain-containing protein</fullName>
    </recommendedName>
</protein>
<dbReference type="PANTHER" id="PTHR43214:SF42">
    <property type="entry name" value="TRANSCRIPTIONAL REGULATORY PROTEIN DESR"/>
    <property type="match status" value="1"/>
</dbReference>
<dbReference type="Gene3D" id="1.10.10.10">
    <property type="entry name" value="Winged helix-like DNA-binding domain superfamily/Winged helix DNA-binding domain"/>
    <property type="match status" value="1"/>
</dbReference>
<dbReference type="RefSeq" id="WP_151459359.1">
    <property type="nucleotide sequence ID" value="NZ_JAQEIV010000001.1"/>
</dbReference>
<dbReference type="EMBL" id="WAAO01000002">
    <property type="protein sequence ID" value="KAB1864396.1"/>
    <property type="molecule type" value="Genomic_DNA"/>
</dbReference>
<accession>A0ABQ6V5E4</accession>
<sequence length="689" mass="73842">MLAGLAARLDGDGTTIIEVVTQLTSEQRHGLRPLPVPLPLVPAIAERFHGTELDARDRRLLLAVAVGLDDALDPLLVFDGRTAADLAADPVGEHLTIHAGRVRLVDARLGIWVAATTGTAETAAVHARLSEIFRRCGDAVGADWHRAGAALERAPEAAPDLALLASQLARAGHPERALLLAREAEQHAIGEDREGVELVAGRSALDAGLAVEAVERLSRLFPHAAESRRLEALGDLIVAQTFVHGAVPELDPGALRPTTDALGDWRHWTRAAAIGAVLCAERGDRRGMRGWLDALREGAARTGADQELRDAVVALSWLLVGEPEALGRADRRVSDGGLLRILDAAVTGDIDVALRLLAGDEGMASGTRSSFVPGYRHSPIVRACQAVVEVLLLVWRGDIGRARDRLIQSSLSLPVALPLAGLGVVLARRLDLAVLGELGPYARALTELSSVGTDGLVDHGIRSFLSGDFDEASAAIRLWTELGSPATAIAVPGLDELAAASGQPSARTSIAPPDVALARCLRARVALVAEGRWRSEYEEVSETARSLRSPFARARVETMLGTRQAIRQEHASARVHLQYAERLFELSGATAWARAVRDRLDRLDAREGSIVPSVDPLMACRRAWSLRLTAREVEVAMRAVHGAANRDIAAALNVSVRTVEVHLGRVFAKLDVRSRVELTVLAHRFEQHL</sequence>
<dbReference type="InterPro" id="IPR016032">
    <property type="entry name" value="Sig_transdc_resp-reg_C-effctor"/>
</dbReference>